<dbReference type="RefSeq" id="WP_148622663.1">
    <property type="nucleotide sequence ID" value="NZ_SDGZ01000014.1"/>
</dbReference>
<dbReference type="Gene3D" id="1.10.10.10">
    <property type="entry name" value="Winged helix-like DNA-binding domain superfamily/Winged helix DNA-binding domain"/>
    <property type="match status" value="1"/>
</dbReference>
<dbReference type="PROSITE" id="PS50995">
    <property type="entry name" value="HTH_MARR_2"/>
    <property type="match status" value="1"/>
</dbReference>
<dbReference type="InterPro" id="IPR000792">
    <property type="entry name" value="Tscrpt_reg_LuxR_C"/>
</dbReference>
<feature type="domain" description="HTH marR-type" evidence="4">
    <location>
        <begin position="5"/>
        <end position="144"/>
    </location>
</feature>
<comment type="caution">
    <text evidence="5">The sequence shown here is derived from an EMBL/GenBank/DDBJ whole genome shotgun (WGS) entry which is preliminary data.</text>
</comment>
<dbReference type="PANTHER" id="PTHR42756">
    <property type="entry name" value="TRANSCRIPTIONAL REGULATOR, MARR"/>
    <property type="match status" value="1"/>
</dbReference>
<keyword evidence="1" id="KW-0805">Transcription regulation</keyword>
<dbReference type="InterPro" id="IPR022689">
    <property type="entry name" value="Iron_dep_repressor"/>
</dbReference>
<dbReference type="AlphaFoldDB" id="A0A6C2C6Q3"/>
<keyword evidence="6" id="KW-1185">Reference proteome</keyword>
<dbReference type="GO" id="GO:0003700">
    <property type="term" value="F:DNA-binding transcription factor activity"/>
    <property type="evidence" value="ECO:0007669"/>
    <property type="project" value="InterPro"/>
</dbReference>
<dbReference type="InterPro" id="IPR036388">
    <property type="entry name" value="WH-like_DNA-bd_sf"/>
</dbReference>
<dbReference type="SMART" id="SM00347">
    <property type="entry name" value="HTH_MARR"/>
    <property type="match status" value="1"/>
</dbReference>
<dbReference type="SUPFAM" id="SSF46785">
    <property type="entry name" value="Winged helix' DNA-binding domain"/>
    <property type="match status" value="1"/>
</dbReference>
<dbReference type="PROSITE" id="PS01117">
    <property type="entry name" value="HTH_MARR_1"/>
    <property type="match status" value="1"/>
</dbReference>
<dbReference type="InterPro" id="IPR023187">
    <property type="entry name" value="Tscrpt_reg_MarR-type_CS"/>
</dbReference>
<reference evidence="5 6" key="1">
    <citation type="submission" date="2019-01" db="EMBL/GenBank/DDBJ databases">
        <title>Weissella sp. nov., a novel lactic acid bacterium isolated from animal feces.</title>
        <authorList>
            <person name="Wang L.-T."/>
        </authorList>
    </citation>
    <scope>NUCLEOTIDE SEQUENCE [LARGE SCALE GENOMIC DNA]</scope>
    <source>
        <strain evidence="5 6">8H-2</strain>
    </source>
</reference>
<evidence type="ECO:0000259" key="4">
    <source>
        <dbReference type="PROSITE" id="PS50995"/>
    </source>
</evidence>
<dbReference type="PANTHER" id="PTHR42756:SF1">
    <property type="entry name" value="TRANSCRIPTIONAL REPRESSOR OF EMRAB OPERON"/>
    <property type="match status" value="1"/>
</dbReference>
<dbReference type="InterPro" id="IPR000835">
    <property type="entry name" value="HTH_MarR-typ"/>
</dbReference>
<accession>A0A6C2C6Q3</accession>
<dbReference type="EMBL" id="SDGZ01000014">
    <property type="protein sequence ID" value="TYC49671.1"/>
    <property type="molecule type" value="Genomic_DNA"/>
</dbReference>
<evidence type="ECO:0000313" key="5">
    <source>
        <dbReference type="EMBL" id="TYC49671.1"/>
    </source>
</evidence>
<dbReference type="GO" id="GO:0046914">
    <property type="term" value="F:transition metal ion binding"/>
    <property type="evidence" value="ECO:0007669"/>
    <property type="project" value="InterPro"/>
</dbReference>
<dbReference type="InterPro" id="IPR036390">
    <property type="entry name" value="WH_DNA-bd_sf"/>
</dbReference>
<protein>
    <submittedName>
        <fullName evidence="5">MarR family transcriptional regulator</fullName>
    </submittedName>
</protein>
<evidence type="ECO:0000256" key="2">
    <source>
        <dbReference type="ARBA" id="ARBA00023125"/>
    </source>
</evidence>
<proteinExistence type="predicted"/>
<gene>
    <name evidence="5" type="ORF">ESZ50_05890</name>
</gene>
<evidence type="ECO:0000256" key="3">
    <source>
        <dbReference type="ARBA" id="ARBA00023163"/>
    </source>
</evidence>
<dbReference type="OrthoDB" id="3242809at2"/>
<dbReference type="PRINTS" id="PR00598">
    <property type="entry name" value="HTHMARR"/>
</dbReference>
<dbReference type="Pfam" id="PF01047">
    <property type="entry name" value="MarR"/>
    <property type="match status" value="1"/>
</dbReference>
<evidence type="ECO:0000313" key="6">
    <source>
        <dbReference type="Proteomes" id="UP000371977"/>
    </source>
</evidence>
<evidence type="ECO:0000256" key="1">
    <source>
        <dbReference type="ARBA" id="ARBA00023015"/>
    </source>
</evidence>
<name>A0A6C2C6Q3_9LACO</name>
<dbReference type="PROSITE" id="PS00622">
    <property type="entry name" value="HTH_LUXR_1"/>
    <property type="match status" value="1"/>
</dbReference>
<keyword evidence="3" id="KW-0804">Transcription</keyword>
<organism evidence="5 6">
    <name type="scientific">Weissella muntiaci</name>
    <dbReference type="NCBI Taxonomy" id="2508881"/>
    <lineage>
        <taxon>Bacteria</taxon>
        <taxon>Bacillati</taxon>
        <taxon>Bacillota</taxon>
        <taxon>Bacilli</taxon>
        <taxon>Lactobacillales</taxon>
        <taxon>Lactobacillaceae</taxon>
        <taxon>Weissella</taxon>
    </lineage>
</organism>
<dbReference type="SMART" id="SM00529">
    <property type="entry name" value="HTH_DTXR"/>
    <property type="match status" value="1"/>
</dbReference>
<dbReference type="GO" id="GO:0003677">
    <property type="term" value="F:DNA binding"/>
    <property type="evidence" value="ECO:0007669"/>
    <property type="project" value="UniProtKB-KW"/>
</dbReference>
<dbReference type="Proteomes" id="UP000371977">
    <property type="component" value="Unassembled WGS sequence"/>
</dbReference>
<sequence length="218" mass="25483">MSEQTNSLVQLFSKFLRNPKVLMALHSEMRNERLRSRQGRNGAQGLLVQLWKNDGLTNTEISELLDIKPSSVTNQVKNLEARDLVKRVADENDKRVSRVFLTDAGRALEDARTEEHDEASEQIFGALDEEERAALAEIMQKLIAENQGDDDFDFFDEENIRKFGPMGSEHHRFGNKHQMDHDMRREMQRMGNEMRREMWRNNGWDFGKWSADDKKETK</sequence>
<keyword evidence="2" id="KW-0238">DNA-binding</keyword>